<dbReference type="GeneID" id="40305598"/>
<sequence length="360" mass="39592">MLPLSGGSLMNLGHLARSLAATPKTQTASSVGADDTIEFENDRTSTLSQFNPVAEGPLEINPLAPSSANQKLAPGSLSISSPSPPQGATLLYITETVATDAAQMRSRPTVVDVYIAAFNDTMYNDHSDRMIVSVFYGNGTAGDTVTAHLQNSPAEGVWKRPFPMHQNNDSPIRRGFDLAGPAARAGLDKHRVQMSTPKRGQSAPEYVNGQIKRHSDQGHGHGSRGKNSSLNDSPRRRGRALRRRNGSQTTAYIQFQPAYGQDLHTFVHIAAGKVEAELVAQILLNPTPEGDIWIRNVLEIPHAFRKWVNSDYAPLWDPEFIVTGDYWSSTLTPWFNTTSIPLSRGTYVMAEGFYKQRHWR</sequence>
<gene>
    <name evidence="2" type="ORF">BESB_005350</name>
</gene>
<protein>
    <submittedName>
        <fullName evidence="2">Uncharacterized protein</fullName>
    </submittedName>
</protein>
<keyword evidence="3" id="KW-1185">Reference proteome</keyword>
<dbReference type="RefSeq" id="XP_029222203.1">
    <property type="nucleotide sequence ID" value="XM_029359290.1"/>
</dbReference>
<dbReference type="AlphaFoldDB" id="A0A2A9MLP5"/>
<evidence type="ECO:0000313" key="3">
    <source>
        <dbReference type="Proteomes" id="UP000224006"/>
    </source>
</evidence>
<comment type="caution">
    <text evidence="2">The sequence shown here is derived from an EMBL/GenBank/DDBJ whole genome shotgun (WGS) entry which is preliminary data.</text>
</comment>
<dbReference type="OrthoDB" id="332222at2759"/>
<dbReference type="KEGG" id="bbes:BESB_005350"/>
<organism evidence="2 3">
    <name type="scientific">Besnoitia besnoiti</name>
    <name type="common">Apicomplexan protozoan</name>
    <dbReference type="NCBI Taxonomy" id="94643"/>
    <lineage>
        <taxon>Eukaryota</taxon>
        <taxon>Sar</taxon>
        <taxon>Alveolata</taxon>
        <taxon>Apicomplexa</taxon>
        <taxon>Conoidasida</taxon>
        <taxon>Coccidia</taxon>
        <taxon>Eucoccidiorida</taxon>
        <taxon>Eimeriorina</taxon>
        <taxon>Sarcocystidae</taxon>
        <taxon>Besnoitia</taxon>
    </lineage>
</organism>
<reference evidence="2 3" key="1">
    <citation type="submission" date="2017-09" db="EMBL/GenBank/DDBJ databases">
        <title>Genome sequencing of Besnoitia besnoiti strain Bb-Ger1.</title>
        <authorList>
            <person name="Schares G."/>
            <person name="Venepally P."/>
            <person name="Lorenzi H.A."/>
        </authorList>
    </citation>
    <scope>NUCLEOTIDE SEQUENCE [LARGE SCALE GENOMIC DNA]</scope>
    <source>
        <strain evidence="2 3">Bb-Ger1</strain>
    </source>
</reference>
<dbReference type="EMBL" id="NWUJ01000001">
    <property type="protein sequence ID" value="PFH38194.1"/>
    <property type="molecule type" value="Genomic_DNA"/>
</dbReference>
<proteinExistence type="predicted"/>
<feature type="region of interest" description="Disordered" evidence="1">
    <location>
        <begin position="56"/>
        <end position="81"/>
    </location>
</feature>
<name>A0A2A9MLP5_BESBE</name>
<evidence type="ECO:0000313" key="2">
    <source>
        <dbReference type="EMBL" id="PFH38194.1"/>
    </source>
</evidence>
<dbReference type="VEuPathDB" id="ToxoDB:BESB_005350"/>
<evidence type="ECO:0000256" key="1">
    <source>
        <dbReference type="SAM" id="MobiDB-lite"/>
    </source>
</evidence>
<dbReference type="Proteomes" id="UP000224006">
    <property type="component" value="Chromosome I"/>
</dbReference>
<feature type="region of interest" description="Disordered" evidence="1">
    <location>
        <begin position="212"/>
        <end position="247"/>
    </location>
</feature>
<accession>A0A2A9MLP5</accession>
<feature type="compositionally biased region" description="Basic residues" evidence="1">
    <location>
        <begin position="236"/>
        <end position="245"/>
    </location>
</feature>